<feature type="compositionally biased region" description="Polar residues" evidence="1">
    <location>
        <begin position="294"/>
        <end position="304"/>
    </location>
</feature>
<feature type="region of interest" description="Disordered" evidence="1">
    <location>
        <begin position="293"/>
        <end position="319"/>
    </location>
</feature>
<evidence type="ECO:0000256" key="1">
    <source>
        <dbReference type="SAM" id="MobiDB-lite"/>
    </source>
</evidence>
<organism evidence="3 4">
    <name type="scientific">Mesobacillus persicus</name>
    <dbReference type="NCBI Taxonomy" id="930146"/>
    <lineage>
        <taxon>Bacteria</taxon>
        <taxon>Bacillati</taxon>
        <taxon>Bacillota</taxon>
        <taxon>Bacilli</taxon>
        <taxon>Bacillales</taxon>
        <taxon>Bacillaceae</taxon>
        <taxon>Mesobacillus</taxon>
    </lineage>
</organism>
<evidence type="ECO:0000256" key="2">
    <source>
        <dbReference type="SAM" id="Phobius"/>
    </source>
</evidence>
<evidence type="ECO:0000313" key="4">
    <source>
        <dbReference type="Proteomes" id="UP000198553"/>
    </source>
</evidence>
<sequence length="349" mass="38981">MLKKWLSVIMAVIIGGSIFLHHAQAEGEYRAEDFPYKELSIQVMPEFDYPEGWPEDKPSLLNAFYGTITNNSGQDYSGELEFPVPLSDKDFQVYLVAEFPADNQSEVQRPYELNKAKNTLIWKPAEVIKQGSSYQFVIEYYSNPIAVTDTEKKFDFQFIPEASVEKLDIIFYNPMNSTEFTLDPKAQNVTGTDYGQELHLYQYTDVLKGEPVSYSTSYKKEGNESTLSIISKQTPEDGTHAGLTATDQVGNNGLSTSENQPIIGTAGAFIIGLSICIAGAFVFFGLRGAKESKYSSNVSSNGRNTSKKGARTSSASVKSLDEEKKLLRNKLMTGKIDEKTYEERMKKLI</sequence>
<proteinExistence type="predicted"/>
<keyword evidence="4" id="KW-1185">Reference proteome</keyword>
<keyword evidence="2" id="KW-0812">Transmembrane</keyword>
<dbReference type="AlphaFoldDB" id="A0A1H8C2A4"/>
<dbReference type="EMBL" id="FOBW01000006">
    <property type="protein sequence ID" value="SEM89193.1"/>
    <property type="molecule type" value="Genomic_DNA"/>
</dbReference>
<accession>A0A1H8C2A4</accession>
<keyword evidence="2" id="KW-1133">Transmembrane helix</keyword>
<feature type="region of interest" description="Disordered" evidence="1">
    <location>
        <begin position="233"/>
        <end position="253"/>
    </location>
</feature>
<reference evidence="4" key="1">
    <citation type="submission" date="2016-10" db="EMBL/GenBank/DDBJ databases">
        <authorList>
            <person name="Varghese N."/>
            <person name="Submissions S."/>
        </authorList>
    </citation>
    <scope>NUCLEOTIDE SEQUENCE [LARGE SCALE GENOMIC DNA]</scope>
    <source>
        <strain evidence="4">B48,IBRC-M 10115,DSM 25386,CECT 8001</strain>
    </source>
</reference>
<dbReference type="Proteomes" id="UP000198553">
    <property type="component" value="Unassembled WGS sequence"/>
</dbReference>
<evidence type="ECO:0000313" key="3">
    <source>
        <dbReference type="EMBL" id="SEM89193.1"/>
    </source>
</evidence>
<protein>
    <submittedName>
        <fullName evidence="3">Uncharacterized protein</fullName>
    </submittedName>
</protein>
<dbReference type="OrthoDB" id="2790201at2"/>
<dbReference type="STRING" id="930146.SAMN05192533_106263"/>
<name>A0A1H8C2A4_9BACI</name>
<keyword evidence="2" id="KW-0472">Membrane</keyword>
<gene>
    <name evidence="3" type="ORF">SAMN05192533_106263</name>
</gene>
<feature type="transmembrane region" description="Helical" evidence="2">
    <location>
        <begin position="262"/>
        <end position="286"/>
    </location>
</feature>
<dbReference type="RefSeq" id="WP_090744935.1">
    <property type="nucleotide sequence ID" value="NZ_FOBW01000006.1"/>
</dbReference>